<dbReference type="CDD" id="cd08023">
    <property type="entry name" value="GH16_laminarinase_like"/>
    <property type="match status" value="1"/>
</dbReference>
<dbReference type="GO" id="GO:0005975">
    <property type="term" value="P:carbohydrate metabolic process"/>
    <property type="evidence" value="ECO:0007669"/>
    <property type="project" value="InterPro"/>
</dbReference>
<gene>
    <name evidence="4" type="ordered locus">CTN_0671</name>
</gene>
<evidence type="ECO:0000313" key="4">
    <source>
        <dbReference type="EMBL" id="ACM22847.1"/>
    </source>
</evidence>
<dbReference type="Pfam" id="PF00722">
    <property type="entry name" value="Glyco_hydro_16"/>
    <property type="match status" value="1"/>
</dbReference>
<sequence>MRREDSNREGGGGIMKKLVLVLLLFPVFILAQNILHNGSFDAPILIAGVDIEPPAADGSINTQNNWVFFTNSNGEGEARVENGVLVVEITNGGDHTWSVQIIQSPIRVEKLHKYRVFFKAKASVQRNIGVKIGGTAGRGWAAYNPGTDESGGMVFELGTDWKTYEFEFVMRQETDENARFEFQLGKSTGTVWIDTVWIDDVVMEDVGTLEVSGEENEIYTEEDEDKVEDWQLVWSQEFDDGVIDPNVWNFEIGNGHAKGIPGWGNAELEYYTDKNAFVENGCLVIEARKEQVSDEYGTYDYTSARMTTEGKFEIKYGKIEIRAKLPKGKGIWPALWMLGNNIGEVGWPTCGEIDIMEMLGHDTRTVYGTAHGPGYSGGASIGVAYHLPEGVPDFSEDFHVFSIEWDEDEVEWYVDGQLYHVLSKDELAELGLEWVFDHPFFLILNVAVGGYWPGYPDETTQFPQRMYIDYIRVYKDMNPETITGEVDDCEYEQSQQQTGPEVTYEQINNGTFDEPIVNDQANNPDEWFIWQAGDYGISGARVSDYGVTDGYAYITIEDSGTDTWHIQFNQWIGLYKGKTYTISFRAKADTPRPINVKILQNHDPWINYFAQTVNLTTEWQTFTFTYTHPDDADEVVQISFELGKEAPTTIYFDDVSVSPQ</sequence>
<keyword evidence="2" id="KW-0378">Hydrolase</keyword>
<proteinExistence type="inferred from homology"/>
<dbReference type="HOGENOM" id="CLU_434595_0_0_0"/>
<dbReference type="Proteomes" id="UP000000445">
    <property type="component" value="Chromosome"/>
</dbReference>
<accession>B9K7B4</accession>
<reference evidence="4 5" key="1">
    <citation type="journal article" date="2009" name="Biosci. Biotechnol. Biochem.">
        <title>WeGAS: a web-based microbial genome annotation system.</title>
        <authorList>
            <person name="Lee D."/>
            <person name="Seo H."/>
            <person name="Park C."/>
            <person name="Park K."/>
        </authorList>
    </citation>
    <scope>NUCLEOTIDE SEQUENCE [LARGE SCALE GENOMIC DNA]</scope>
    <source>
        <strain evidence="5">ATCC 49049 / DSM 4359 / NBRC 107923 / NS-E</strain>
    </source>
</reference>
<dbReference type="Gene3D" id="2.60.120.200">
    <property type="match status" value="1"/>
</dbReference>
<dbReference type="Pfam" id="PF02018">
    <property type="entry name" value="CBM_4_9"/>
    <property type="match status" value="2"/>
</dbReference>
<dbReference type="PROSITE" id="PS51762">
    <property type="entry name" value="GH16_2"/>
    <property type="match status" value="1"/>
</dbReference>
<dbReference type="InterPro" id="IPR003305">
    <property type="entry name" value="CenC_carb-bd"/>
</dbReference>
<dbReference type="PANTHER" id="PTHR10963">
    <property type="entry name" value="GLYCOSYL HYDROLASE-RELATED"/>
    <property type="match status" value="1"/>
</dbReference>
<evidence type="ECO:0000313" key="5">
    <source>
        <dbReference type="Proteomes" id="UP000000445"/>
    </source>
</evidence>
<dbReference type="Gene3D" id="2.60.120.260">
    <property type="entry name" value="Galactose-binding domain-like"/>
    <property type="match status" value="2"/>
</dbReference>
<dbReference type="GO" id="GO:0004553">
    <property type="term" value="F:hydrolase activity, hydrolyzing O-glycosyl compounds"/>
    <property type="evidence" value="ECO:0007669"/>
    <property type="project" value="InterPro"/>
</dbReference>
<dbReference type="AlphaFoldDB" id="B9K7B4"/>
<comment type="similarity">
    <text evidence="1">Belongs to the glycosyl hydrolase 16 family.</text>
</comment>
<evidence type="ECO:0000259" key="3">
    <source>
        <dbReference type="PROSITE" id="PS51762"/>
    </source>
</evidence>
<dbReference type="InterPro" id="IPR013320">
    <property type="entry name" value="ConA-like_dom_sf"/>
</dbReference>
<dbReference type="KEGG" id="tna:CTN_0671"/>
<dbReference type="InterPro" id="IPR050546">
    <property type="entry name" value="Glycosyl_Hydrlase_16"/>
</dbReference>
<dbReference type="STRING" id="309803.CTN_0671"/>
<evidence type="ECO:0000256" key="2">
    <source>
        <dbReference type="ARBA" id="ARBA00022801"/>
    </source>
</evidence>
<evidence type="ECO:0000256" key="1">
    <source>
        <dbReference type="ARBA" id="ARBA00006865"/>
    </source>
</evidence>
<keyword evidence="5" id="KW-1185">Reference proteome</keyword>
<dbReference type="SUPFAM" id="SSF49785">
    <property type="entry name" value="Galactose-binding domain-like"/>
    <property type="match status" value="2"/>
</dbReference>
<dbReference type="EMBL" id="CP000916">
    <property type="protein sequence ID" value="ACM22847.1"/>
    <property type="molecule type" value="Genomic_DNA"/>
</dbReference>
<dbReference type="InterPro" id="IPR008979">
    <property type="entry name" value="Galactose-bd-like_sf"/>
</dbReference>
<dbReference type="CAZy" id="CBM4">
    <property type="family name" value="Carbohydrate-Binding Module Family 4"/>
</dbReference>
<name>B9K7B4_THENN</name>
<protein>
    <submittedName>
        <fullName evidence="4">Laminarinase</fullName>
    </submittedName>
</protein>
<dbReference type="InterPro" id="IPR000757">
    <property type="entry name" value="Beta-glucanase-like"/>
</dbReference>
<dbReference type="CAZy" id="GH16">
    <property type="family name" value="Glycoside Hydrolase Family 16"/>
</dbReference>
<dbReference type="SUPFAM" id="SSF49899">
    <property type="entry name" value="Concanavalin A-like lectins/glucanases"/>
    <property type="match status" value="1"/>
</dbReference>
<organism evidence="4 5">
    <name type="scientific">Thermotoga neapolitana (strain ATCC 49049 / DSM 4359 / NBRC 107923 / NS-E)</name>
    <dbReference type="NCBI Taxonomy" id="309803"/>
    <lineage>
        <taxon>Bacteria</taxon>
        <taxon>Thermotogati</taxon>
        <taxon>Thermotogota</taxon>
        <taxon>Thermotogae</taxon>
        <taxon>Thermotogales</taxon>
        <taxon>Thermotogaceae</taxon>
        <taxon>Thermotoga</taxon>
    </lineage>
</organism>
<dbReference type="eggNOG" id="COG2273">
    <property type="taxonomic scope" value="Bacteria"/>
</dbReference>
<feature type="domain" description="GH16" evidence="3">
    <location>
        <begin position="228"/>
        <end position="479"/>
    </location>
</feature>
<dbReference type="PANTHER" id="PTHR10963:SF55">
    <property type="entry name" value="GLYCOSIDE HYDROLASE FAMILY 16 PROTEIN"/>
    <property type="match status" value="1"/>
</dbReference>